<dbReference type="Pfam" id="PF00385">
    <property type="entry name" value="Chromo"/>
    <property type="match status" value="1"/>
</dbReference>
<accession>A0A8H5MEK0</accession>
<feature type="compositionally biased region" description="Low complexity" evidence="3">
    <location>
        <begin position="266"/>
        <end position="285"/>
    </location>
</feature>
<evidence type="ECO:0000313" key="6">
    <source>
        <dbReference type="Proteomes" id="UP000518752"/>
    </source>
</evidence>
<dbReference type="GO" id="GO:0006338">
    <property type="term" value="P:chromatin remodeling"/>
    <property type="evidence" value="ECO:0007669"/>
    <property type="project" value="UniProtKB-ARBA"/>
</dbReference>
<dbReference type="InterPro" id="IPR023780">
    <property type="entry name" value="Chromo_domain"/>
</dbReference>
<name>A0A8H5MEK0_9AGAR</name>
<protein>
    <recommendedName>
        <fullName evidence="4">Chromo domain-containing protein</fullName>
    </recommendedName>
</protein>
<feature type="compositionally biased region" description="Low complexity" evidence="3">
    <location>
        <begin position="233"/>
        <end position="248"/>
    </location>
</feature>
<evidence type="ECO:0000313" key="5">
    <source>
        <dbReference type="EMBL" id="KAF5391133.1"/>
    </source>
</evidence>
<evidence type="ECO:0000256" key="1">
    <source>
        <dbReference type="ARBA" id="ARBA00004123"/>
    </source>
</evidence>
<dbReference type="EMBL" id="JAACJN010000011">
    <property type="protein sequence ID" value="KAF5391133.1"/>
    <property type="molecule type" value="Genomic_DNA"/>
</dbReference>
<dbReference type="Gene3D" id="2.40.50.40">
    <property type="match status" value="1"/>
</dbReference>
<dbReference type="PROSITE" id="PS00598">
    <property type="entry name" value="CHROMO_1"/>
    <property type="match status" value="1"/>
</dbReference>
<dbReference type="Proteomes" id="UP000518752">
    <property type="component" value="Unassembled WGS sequence"/>
</dbReference>
<dbReference type="OrthoDB" id="433924at2759"/>
<feature type="region of interest" description="Disordered" evidence="3">
    <location>
        <begin position="348"/>
        <end position="398"/>
    </location>
</feature>
<dbReference type="AlphaFoldDB" id="A0A8H5MEK0"/>
<dbReference type="InterPro" id="IPR051219">
    <property type="entry name" value="Heterochromatin_chromo-domain"/>
</dbReference>
<evidence type="ECO:0000256" key="2">
    <source>
        <dbReference type="ARBA" id="ARBA00023242"/>
    </source>
</evidence>
<feature type="compositionally biased region" description="Low complexity" evidence="3">
    <location>
        <begin position="362"/>
        <end position="374"/>
    </location>
</feature>
<dbReference type="InterPro" id="IPR023779">
    <property type="entry name" value="Chromodomain_CS"/>
</dbReference>
<dbReference type="GO" id="GO:0005634">
    <property type="term" value="C:nucleus"/>
    <property type="evidence" value="ECO:0007669"/>
    <property type="project" value="UniProtKB-SubCell"/>
</dbReference>
<dbReference type="SMART" id="SM00298">
    <property type="entry name" value="CHROMO"/>
    <property type="match status" value="1"/>
</dbReference>
<feature type="compositionally biased region" description="Basic and acidic residues" evidence="3">
    <location>
        <begin position="102"/>
        <end position="130"/>
    </location>
</feature>
<feature type="domain" description="Chromo" evidence="4">
    <location>
        <begin position="19"/>
        <end position="80"/>
    </location>
</feature>
<comment type="caution">
    <text evidence="5">The sequence shown here is derived from an EMBL/GenBank/DDBJ whole genome shotgun (WGS) entry which is preliminary data.</text>
</comment>
<evidence type="ECO:0000256" key="3">
    <source>
        <dbReference type="SAM" id="MobiDB-lite"/>
    </source>
</evidence>
<dbReference type="PANTHER" id="PTHR22812">
    <property type="entry name" value="CHROMOBOX PROTEIN"/>
    <property type="match status" value="1"/>
</dbReference>
<keyword evidence="2" id="KW-0539">Nucleus</keyword>
<dbReference type="InterPro" id="IPR016197">
    <property type="entry name" value="Chromo-like_dom_sf"/>
</dbReference>
<feature type="compositionally biased region" description="Polar residues" evidence="3">
    <location>
        <begin position="375"/>
        <end position="393"/>
    </location>
</feature>
<sequence length="1138" mass="127618">MARTKKKVEQRPAETDETFQVEYFKKVKVNEDGKWRYLVKWYGYDDSDDDTWEPQKNIANCQRLLSSFWQEIGVDDEDYKTGWEGIPTKKWIKKEKAYFAANHKERDRQKRLEAQRAREIEQEKKKEENKKKQKTIVKKEKASETSDSDVPLSTPLKGKQKANSIEFEANISKINKKRKRSVEEPDERGKKKPPPPPNDKEGSAVLPEKNPAVSLFSSPPDEPIKSKPPPLRNPSLSSFFSPPSSAEPSRNDPVAKAPNSIYCHTSRPSVAQSSTASSTPTLPTPRWVGFQAQNLPQPQPAEPAFGISTKQRLMQRALEIHTPTTKLSEPSQKSMSVNGAHVNLAARASPTAPEMQMREFRSSSSLTPTISTPTAVRQPSIDNNLGPSLSRIQSRPSSVESSASVSSMLRLSQTPVQSPVISALPPPVSAGHSSKVADEAENFLRSIPLPLQCVLCASFSRPCFYSTSARYLSATSRIESPCISPLISASVPRERALWTGKILMHTGQDYKLQTVCSEGMLMPSNLTGEQTGLKRGEMPLKVAMTYIDAQLSIESFYKTNILDPVLSAFNPVQEQGWLCAGSEEEMKNLNKVAQFLHRRKLVGSVPIIVEGKSSALLVLHASTLVHKRLPAASPNELTVNVALFTWMLGADKREQPWKHHSDILGKAWLRRDPKLPQGLYQPRGETGAQRDSSSEAMVKHGVRMLEFPEMLHSYLASESERSFSLWPSTASEAFQVSKIPAIEQEMLIATMKQYHSSVNRGVVSMEVNTHLKILFLHANSLGAGLGNVRNMPGLAKYRSLNDVRFLAYGSSDIVNLSLANIIEEIWPIGGLVTFTPGAIRADPLGTYQRLRQIEQHESWACFVLPAAIGMVISSAYHDKQSILQNRIACPAFNHPSHSIEREDARMNVDDNMAEIFGGRMDIENTTSFFSGTSQCKCRGEFAHEWVLQAIEDEWISIVGAPPFPASDSHSARGSTIVHKDVVRDAKPRRKDEWEKYSSKLLASVSTSLLWSFPASTSPVCDVSQYKDDGMHGWVSEMFENDIRSRSQTLAYCIAEFERLCHGLPQDQWEERIRKEIVDEMDRFQVTRPFRENYRRFVVLVDDKDKHLGSNASSFEWVTPETFKFHDNTDKLEADSLFA</sequence>
<keyword evidence="6" id="KW-1185">Reference proteome</keyword>
<dbReference type="PROSITE" id="PS50013">
    <property type="entry name" value="CHROMO_2"/>
    <property type="match status" value="1"/>
</dbReference>
<evidence type="ECO:0000259" key="4">
    <source>
        <dbReference type="PROSITE" id="PS50013"/>
    </source>
</evidence>
<dbReference type="SUPFAM" id="SSF54160">
    <property type="entry name" value="Chromo domain-like"/>
    <property type="match status" value="1"/>
</dbReference>
<proteinExistence type="predicted"/>
<reference evidence="5 6" key="1">
    <citation type="journal article" date="2020" name="ISME J.">
        <title>Uncovering the hidden diversity of litter-decomposition mechanisms in mushroom-forming fungi.</title>
        <authorList>
            <person name="Floudas D."/>
            <person name="Bentzer J."/>
            <person name="Ahren D."/>
            <person name="Johansson T."/>
            <person name="Persson P."/>
            <person name="Tunlid A."/>
        </authorList>
    </citation>
    <scope>NUCLEOTIDE SEQUENCE [LARGE SCALE GENOMIC DNA]</scope>
    <source>
        <strain evidence="5 6">CBS 406.79</strain>
    </source>
</reference>
<comment type="subcellular location">
    <subcellularLocation>
        <location evidence="1">Nucleus</location>
    </subcellularLocation>
</comment>
<gene>
    <name evidence="5" type="ORF">D9757_003024</name>
</gene>
<dbReference type="InterPro" id="IPR000953">
    <property type="entry name" value="Chromo/chromo_shadow_dom"/>
</dbReference>
<organism evidence="5 6">
    <name type="scientific">Collybiopsis confluens</name>
    <dbReference type="NCBI Taxonomy" id="2823264"/>
    <lineage>
        <taxon>Eukaryota</taxon>
        <taxon>Fungi</taxon>
        <taxon>Dikarya</taxon>
        <taxon>Basidiomycota</taxon>
        <taxon>Agaricomycotina</taxon>
        <taxon>Agaricomycetes</taxon>
        <taxon>Agaricomycetidae</taxon>
        <taxon>Agaricales</taxon>
        <taxon>Marasmiineae</taxon>
        <taxon>Omphalotaceae</taxon>
        <taxon>Collybiopsis</taxon>
    </lineage>
</organism>
<feature type="region of interest" description="Disordered" evidence="3">
    <location>
        <begin position="102"/>
        <end position="288"/>
    </location>
</feature>